<dbReference type="Proteomes" id="UP000667650">
    <property type="component" value="Unassembled WGS sequence"/>
</dbReference>
<dbReference type="EMBL" id="JAAABI010000001">
    <property type="protein sequence ID" value="NAY90545.1"/>
    <property type="molecule type" value="Genomic_DNA"/>
</dbReference>
<sequence>MKIVALSLTLLFVSLMGLAQENQGIQIKVTIDNVTSDEGQVLAGLHTADTFMKGAGFQNTVRAIENGKVTFTFDNVIPGTYAIMALHDANENNRMDYQENGMPKESYGMSGNDMSYGPPTFEMAKFEVKEEDLELSIRF</sequence>
<evidence type="ECO:0000313" key="2">
    <source>
        <dbReference type="EMBL" id="NAY90545.1"/>
    </source>
</evidence>
<protein>
    <submittedName>
        <fullName evidence="2">DUF2141 domain-containing protein</fullName>
    </submittedName>
</protein>
<feature type="chain" id="PRO_5037005705" evidence="1">
    <location>
        <begin position="20"/>
        <end position="139"/>
    </location>
</feature>
<gene>
    <name evidence="2" type="ORF">GTQ34_01325</name>
</gene>
<dbReference type="InterPro" id="IPR018673">
    <property type="entry name" value="DUF2141"/>
</dbReference>
<dbReference type="Pfam" id="PF09912">
    <property type="entry name" value="DUF2141"/>
    <property type="match status" value="1"/>
</dbReference>
<name>A0A964T955_9FLAO</name>
<keyword evidence="1" id="KW-0732">Signal</keyword>
<dbReference type="RefSeq" id="WP_166521957.1">
    <property type="nucleotide sequence ID" value="NZ_JAAABI010000001.1"/>
</dbReference>
<reference evidence="2" key="1">
    <citation type="submission" date="2020-01" db="EMBL/GenBank/DDBJ databases">
        <title>Muricauda ochracea sp. nov., isolated from a tidal flat of Garorim bay in Korea.</title>
        <authorList>
            <person name="Kim D."/>
            <person name="Yoo Y."/>
            <person name="Kim J.-J."/>
        </authorList>
    </citation>
    <scope>NUCLEOTIDE SEQUENCE</scope>
    <source>
        <strain evidence="2">JGD-17</strain>
    </source>
</reference>
<accession>A0A964T955</accession>
<dbReference type="AlphaFoldDB" id="A0A964T955"/>
<comment type="caution">
    <text evidence="2">The sequence shown here is derived from an EMBL/GenBank/DDBJ whole genome shotgun (WGS) entry which is preliminary data.</text>
</comment>
<evidence type="ECO:0000313" key="3">
    <source>
        <dbReference type="Proteomes" id="UP000667650"/>
    </source>
</evidence>
<evidence type="ECO:0000256" key="1">
    <source>
        <dbReference type="SAM" id="SignalP"/>
    </source>
</evidence>
<organism evidence="2 3">
    <name type="scientific">Flagellimonas ochracea</name>
    <dbReference type="NCBI Taxonomy" id="2696472"/>
    <lineage>
        <taxon>Bacteria</taxon>
        <taxon>Pseudomonadati</taxon>
        <taxon>Bacteroidota</taxon>
        <taxon>Flavobacteriia</taxon>
        <taxon>Flavobacteriales</taxon>
        <taxon>Flavobacteriaceae</taxon>
        <taxon>Flagellimonas</taxon>
    </lineage>
</organism>
<keyword evidence="3" id="KW-1185">Reference proteome</keyword>
<proteinExistence type="predicted"/>
<feature type="signal peptide" evidence="1">
    <location>
        <begin position="1"/>
        <end position="19"/>
    </location>
</feature>